<proteinExistence type="predicted"/>
<organism evidence="1 2">
    <name type="scientific">Panagrolaimus sp. ES5</name>
    <dbReference type="NCBI Taxonomy" id="591445"/>
    <lineage>
        <taxon>Eukaryota</taxon>
        <taxon>Metazoa</taxon>
        <taxon>Ecdysozoa</taxon>
        <taxon>Nematoda</taxon>
        <taxon>Chromadorea</taxon>
        <taxon>Rhabditida</taxon>
        <taxon>Tylenchina</taxon>
        <taxon>Panagrolaimomorpha</taxon>
        <taxon>Panagrolaimoidea</taxon>
        <taxon>Panagrolaimidae</taxon>
        <taxon>Panagrolaimus</taxon>
    </lineage>
</organism>
<evidence type="ECO:0000313" key="1">
    <source>
        <dbReference type="Proteomes" id="UP000887579"/>
    </source>
</evidence>
<accession>A0AC34FR42</accession>
<reference evidence="2" key="1">
    <citation type="submission" date="2022-11" db="UniProtKB">
        <authorList>
            <consortium name="WormBaseParasite"/>
        </authorList>
    </citation>
    <scope>IDENTIFICATION</scope>
</reference>
<evidence type="ECO:0000313" key="2">
    <source>
        <dbReference type="WBParaSite" id="ES5_v2.g19718.t1"/>
    </source>
</evidence>
<name>A0AC34FR42_9BILA</name>
<protein>
    <submittedName>
        <fullName evidence="2">Uncharacterized protein</fullName>
    </submittedName>
</protein>
<dbReference type="Proteomes" id="UP000887579">
    <property type="component" value="Unplaced"/>
</dbReference>
<sequence>MIELIAKNKKGKLQFEGKCKLTIDPFSKLLLVEPQNEEFKMISALFKWKFVADKAVHGDEALMKQRFLPLLFNEIAKKDESNLKEILVNLINKHEGKEKEEFFQLLKKSYIYDLCYPNENIRPRNLRKRKAKDISYVDGSDANNGESDSFADDSIDYSNSSESNGSQGSKMYVSKN</sequence>
<dbReference type="WBParaSite" id="ES5_v2.g19718.t1">
    <property type="protein sequence ID" value="ES5_v2.g19718.t1"/>
    <property type="gene ID" value="ES5_v2.g19718"/>
</dbReference>